<evidence type="ECO:0000313" key="2">
    <source>
        <dbReference type="Proteomes" id="UP000831701"/>
    </source>
</evidence>
<dbReference type="Proteomes" id="UP000831701">
    <property type="component" value="Chromosome 1"/>
</dbReference>
<accession>A0ACB8XCJ9</accession>
<evidence type="ECO:0000313" key="1">
    <source>
        <dbReference type="EMBL" id="KAI3377729.1"/>
    </source>
</evidence>
<feature type="non-terminal residue" evidence="1">
    <location>
        <position position="195"/>
    </location>
</feature>
<sequence>MPMCPKPNQMYCPSPVYPKPSVPPKPSVCLHFQTQCNPPSVPPNPGVPAKPSGPPKPSVPPKPMYRLNPVYHPNPVGPPNPVWPPKPRKKSPVSRKVVPKETKTRKPGSSKNKKEPATDSPKKPTVPEPEKKIQPHESPERDRGKRVLWIERERVKPILDRTVGGIQVKAPVSFPACNGPHVAHAVHIIRYKRVQ</sequence>
<dbReference type="EMBL" id="CM041531">
    <property type="protein sequence ID" value="KAI3377729.1"/>
    <property type="molecule type" value="Genomic_DNA"/>
</dbReference>
<gene>
    <name evidence="1" type="ORF">L3Q82_008876</name>
</gene>
<proteinExistence type="predicted"/>
<reference evidence="1" key="1">
    <citation type="submission" date="2022-04" db="EMBL/GenBank/DDBJ databases">
        <title>Jade perch genome.</title>
        <authorList>
            <person name="Chao B."/>
        </authorList>
    </citation>
    <scope>NUCLEOTIDE SEQUENCE</scope>
    <source>
        <strain evidence="1">CB-2022</strain>
    </source>
</reference>
<protein>
    <submittedName>
        <fullName evidence="1">Uncharacterized protein</fullName>
    </submittedName>
</protein>
<name>A0ACB8XCJ9_9TELE</name>
<organism evidence="1 2">
    <name type="scientific">Scortum barcoo</name>
    <name type="common">barcoo grunter</name>
    <dbReference type="NCBI Taxonomy" id="214431"/>
    <lineage>
        <taxon>Eukaryota</taxon>
        <taxon>Metazoa</taxon>
        <taxon>Chordata</taxon>
        <taxon>Craniata</taxon>
        <taxon>Vertebrata</taxon>
        <taxon>Euteleostomi</taxon>
        <taxon>Actinopterygii</taxon>
        <taxon>Neopterygii</taxon>
        <taxon>Teleostei</taxon>
        <taxon>Neoteleostei</taxon>
        <taxon>Acanthomorphata</taxon>
        <taxon>Eupercaria</taxon>
        <taxon>Centrarchiformes</taxon>
        <taxon>Terapontoidei</taxon>
        <taxon>Terapontidae</taxon>
        <taxon>Scortum</taxon>
    </lineage>
</organism>
<comment type="caution">
    <text evidence="1">The sequence shown here is derived from an EMBL/GenBank/DDBJ whole genome shotgun (WGS) entry which is preliminary data.</text>
</comment>
<keyword evidence="2" id="KW-1185">Reference proteome</keyword>